<dbReference type="GO" id="GO:0007094">
    <property type="term" value="P:mitotic spindle assembly checkpoint signaling"/>
    <property type="evidence" value="ECO:0007669"/>
    <property type="project" value="TreeGrafter"/>
</dbReference>
<dbReference type="PANTHER" id="PTHR12205:SF0">
    <property type="entry name" value="CENTROMERE_KINETOCHORE PROTEIN ZW10 HOMOLOG"/>
    <property type="match status" value="1"/>
</dbReference>
<dbReference type="Gene3D" id="1.10.357.150">
    <property type="match status" value="1"/>
</dbReference>
<evidence type="ECO:0000256" key="1">
    <source>
        <dbReference type="SAM" id="MobiDB-lite"/>
    </source>
</evidence>
<keyword evidence="4" id="KW-1185">Reference proteome</keyword>
<evidence type="ECO:0000313" key="4">
    <source>
        <dbReference type="Proteomes" id="UP000095023"/>
    </source>
</evidence>
<dbReference type="Pfam" id="PF22766">
    <property type="entry name" value="ZW10_C2"/>
    <property type="match status" value="1"/>
</dbReference>
<name>A0A1E4TJG8_9ASCO</name>
<sequence>MDVEDINKSIESNLVQIKESVNNSSSFRLLLSDFIANNEDSPLYGIIKSRNNNLANLNKIESQLADLSLLKSVNNNLQTSISLIENGSFKDSAAILSKSKNDLSTLASLDLPLTSKLFAKLQSVQRFYSVSLSNLFSQFFDFSENELLIFTFIDLNDNTYTQTNYLSSVSSSELNKITSDFRALLLSSLDPLFNKNAILTDEKDGLSYSYSDAMSVKTLLASLSLWVVYINQNIDSQLHSILPDMSKRIISRLLETLPDFTDQQFLPELSELDNLLHSLNWTVSSKLSKWIEDFPTIALSAQVAKSLKALRDDLLKFTTLDLTVVSIQAENNQMHTSAAVLNDPTSEIPATEPSHNALQQTEVSLKPKLAKLEDNLAPLDDAENDEWDWDDDFLDDPIPSEPTEQPHEPTPDESIFQEETQSSELPPDDDNLDDWEWDDTVIEGLDSPGNSPAKTRNELPPLNETIPLSSAQTTFQNASLSISNRPEKVLASIQTLMSKRSSENSSKLASAAASFVSLFCALSALSPTSDDSRYKSVVYNDCIYLSQEIPKRFIELPESIPTELLEFAQSQMDEIVYNICVECCKYAEAANYFTSPSQQASNCEEAIIQFLSLINGMNQDLQLLLPETRLKVLGDLINRIVTLIISWIEDSTLISEKDSGVLASYIRDFASIENLFPQMENTTQVTDTYEEDEGPPQYMIALYCPQWLKFQYLAEILDSNMADMTFMVRNGSLVDYSKAELVNLVLALFADCENRNKLLEVIQNEHNEAV</sequence>
<organism evidence="3 4">
    <name type="scientific">Tortispora caseinolytica NRRL Y-17796</name>
    <dbReference type="NCBI Taxonomy" id="767744"/>
    <lineage>
        <taxon>Eukaryota</taxon>
        <taxon>Fungi</taxon>
        <taxon>Dikarya</taxon>
        <taxon>Ascomycota</taxon>
        <taxon>Saccharomycotina</taxon>
        <taxon>Trigonopsidomycetes</taxon>
        <taxon>Trigonopsidales</taxon>
        <taxon>Trigonopsidaceae</taxon>
        <taxon>Tortispora</taxon>
    </lineage>
</organism>
<gene>
    <name evidence="3" type="ORF">CANCADRAFT_480</name>
</gene>
<dbReference type="GO" id="GO:1990423">
    <property type="term" value="C:RZZ complex"/>
    <property type="evidence" value="ECO:0007669"/>
    <property type="project" value="TreeGrafter"/>
</dbReference>
<accession>A0A1E4TJG8</accession>
<evidence type="ECO:0000259" key="2">
    <source>
        <dbReference type="Pfam" id="PF22766"/>
    </source>
</evidence>
<dbReference type="InterPro" id="IPR055148">
    <property type="entry name" value="ZW10_C_2"/>
</dbReference>
<dbReference type="Proteomes" id="UP000095023">
    <property type="component" value="Unassembled WGS sequence"/>
</dbReference>
<evidence type="ECO:0000313" key="3">
    <source>
        <dbReference type="EMBL" id="ODV91892.1"/>
    </source>
</evidence>
<protein>
    <recommendedName>
        <fullName evidence="2">ZW10 C-terminal helical domain-containing protein</fullName>
    </recommendedName>
</protein>
<dbReference type="PANTHER" id="PTHR12205">
    <property type="entry name" value="CENTROMERE/KINETOCHORE PROTEIN ZW10"/>
    <property type="match status" value="1"/>
</dbReference>
<proteinExistence type="predicted"/>
<feature type="compositionally biased region" description="Acidic residues" evidence="1">
    <location>
        <begin position="380"/>
        <end position="395"/>
    </location>
</feature>
<feature type="compositionally biased region" description="Acidic residues" evidence="1">
    <location>
        <begin position="426"/>
        <end position="441"/>
    </location>
</feature>
<dbReference type="GO" id="GO:0005737">
    <property type="term" value="C:cytoplasm"/>
    <property type="evidence" value="ECO:0007669"/>
    <property type="project" value="GOC"/>
</dbReference>
<dbReference type="GO" id="GO:0006888">
    <property type="term" value="P:endoplasmic reticulum to Golgi vesicle-mediated transport"/>
    <property type="evidence" value="ECO:0007669"/>
    <property type="project" value="TreeGrafter"/>
</dbReference>
<dbReference type="OrthoDB" id="534815at2759"/>
<dbReference type="AlphaFoldDB" id="A0A1E4TJG8"/>
<feature type="domain" description="ZW10 C-terminal helical" evidence="2">
    <location>
        <begin position="608"/>
        <end position="760"/>
    </location>
</feature>
<feature type="region of interest" description="Disordered" evidence="1">
    <location>
        <begin position="380"/>
        <end position="465"/>
    </location>
</feature>
<dbReference type="InterPro" id="IPR046362">
    <property type="entry name" value="Zw10/DSL1_C_sf"/>
</dbReference>
<dbReference type="EMBL" id="KV453841">
    <property type="protein sequence ID" value="ODV91892.1"/>
    <property type="molecule type" value="Genomic_DNA"/>
</dbReference>
<reference evidence="4" key="1">
    <citation type="submission" date="2016-02" db="EMBL/GenBank/DDBJ databases">
        <title>Comparative genomics of biotechnologically important yeasts.</title>
        <authorList>
            <consortium name="DOE Joint Genome Institute"/>
            <person name="Riley R."/>
            <person name="Haridas S."/>
            <person name="Wolfe K.H."/>
            <person name="Lopes M.R."/>
            <person name="Hittinger C.T."/>
            <person name="Goker M."/>
            <person name="Salamov A."/>
            <person name="Wisecaver J."/>
            <person name="Long T.M."/>
            <person name="Aerts A.L."/>
            <person name="Barry K."/>
            <person name="Choi C."/>
            <person name="Clum A."/>
            <person name="Coughlan A.Y."/>
            <person name="Deshpande S."/>
            <person name="Douglass A.P."/>
            <person name="Hanson S.J."/>
            <person name="Klenk H.-P."/>
            <person name="Labutti K."/>
            <person name="Lapidus A."/>
            <person name="Lindquist E."/>
            <person name="Lipzen A."/>
            <person name="Meier-Kolthoff J.P."/>
            <person name="Ohm R.A."/>
            <person name="Otillar R.P."/>
            <person name="Pangilinan J."/>
            <person name="Peng Y."/>
            <person name="Rokas A."/>
            <person name="Rosa C.A."/>
            <person name="Scheuner C."/>
            <person name="Sibirny A.A."/>
            <person name="Slot J.C."/>
            <person name="Stielow J.B."/>
            <person name="Sun H."/>
            <person name="Kurtzman C.P."/>
            <person name="Blackwell M."/>
            <person name="Jeffries T.W."/>
            <person name="Grigoriev I.V."/>
        </authorList>
    </citation>
    <scope>NUCLEOTIDE SEQUENCE [LARGE SCALE GENOMIC DNA]</scope>
    <source>
        <strain evidence="4">NRRL Y-17796</strain>
    </source>
</reference>